<dbReference type="SMART" id="SM00354">
    <property type="entry name" value="HTH_LACI"/>
    <property type="match status" value="1"/>
</dbReference>
<comment type="caution">
    <text evidence="6">The sequence shown here is derived from an EMBL/GenBank/DDBJ whole genome shotgun (WGS) entry which is preliminary data.</text>
</comment>
<evidence type="ECO:0000256" key="3">
    <source>
        <dbReference type="ARBA" id="ARBA00023163"/>
    </source>
</evidence>
<evidence type="ECO:0000256" key="2">
    <source>
        <dbReference type="ARBA" id="ARBA00023125"/>
    </source>
</evidence>
<dbReference type="PROSITE" id="PS50932">
    <property type="entry name" value="HTH_LACI_2"/>
    <property type="match status" value="1"/>
</dbReference>
<dbReference type="InterPro" id="IPR028082">
    <property type="entry name" value="Peripla_BP_I"/>
</dbReference>
<dbReference type="InterPro" id="IPR000843">
    <property type="entry name" value="HTH_LacI"/>
</dbReference>
<dbReference type="InterPro" id="IPR046335">
    <property type="entry name" value="LacI/GalR-like_sensor"/>
</dbReference>
<gene>
    <name evidence="6" type="ORF">BJY16_007497</name>
</gene>
<dbReference type="Pfam" id="PF00356">
    <property type="entry name" value="LacI"/>
    <property type="match status" value="1"/>
</dbReference>
<dbReference type="PANTHER" id="PTHR30146:SF109">
    <property type="entry name" value="HTH-TYPE TRANSCRIPTIONAL REGULATOR GALS"/>
    <property type="match status" value="1"/>
</dbReference>
<dbReference type="InterPro" id="IPR010982">
    <property type="entry name" value="Lambda_DNA-bd_dom_sf"/>
</dbReference>
<keyword evidence="3" id="KW-0804">Transcription</keyword>
<dbReference type="Pfam" id="PF13377">
    <property type="entry name" value="Peripla_BP_3"/>
    <property type="match status" value="1"/>
</dbReference>
<name>A0A7W7H512_9ACTN</name>
<evidence type="ECO:0000259" key="5">
    <source>
        <dbReference type="PROSITE" id="PS50932"/>
    </source>
</evidence>
<dbReference type="Gene3D" id="1.10.260.40">
    <property type="entry name" value="lambda repressor-like DNA-binding domains"/>
    <property type="match status" value="1"/>
</dbReference>
<evidence type="ECO:0000313" key="7">
    <source>
        <dbReference type="Proteomes" id="UP000546162"/>
    </source>
</evidence>
<feature type="region of interest" description="Disordered" evidence="4">
    <location>
        <begin position="320"/>
        <end position="363"/>
    </location>
</feature>
<feature type="domain" description="HTH lacI-type" evidence="5">
    <location>
        <begin position="1"/>
        <end position="53"/>
    </location>
</feature>
<dbReference type="GO" id="GO:0000976">
    <property type="term" value="F:transcription cis-regulatory region binding"/>
    <property type="evidence" value="ECO:0007669"/>
    <property type="project" value="TreeGrafter"/>
</dbReference>
<dbReference type="GO" id="GO:0003700">
    <property type="term" value="F:DNA-binding transcription factor activity"/>
    <property type="evidence" value="ECO:0007669"/>
    <property type="project" value="TreeGrafter"/>
</dbReference>
<evidence type="ECO:0000256" key="4">
    <source>
        <dbReference type="SAM" id="MobiDB-lite"/>
    </source>
</evidence>
<dbReference type="EMBL" id="JACHNB010000001">
    <property type="protein sequence ID" value="MBB4744038.1"/>
    <property type="molecule type" value="Genomic_DNA"/>
</dbReference>
<accession>A0A7W7H512</accession>
<dbReference type="AlphaFoldDB" id="A0A7W7H512"/>
<dbReference type="RefSeq" id="WP_239176997.1">
    <property type="nucleotide sequence ID" value="NZ_BAABFG010000005.1"/>
</dbReference>
<evidence type="ECO:0000313" key="6">
    <source>
        <dbReference type="EMBL" id="MBB4744038.1"/>
    </source>
</evidence>
<feature type="compositionally biased region" description="Basic and acidic residues" evidence="4">
    <location>
        <begin position="330"/>
        <end position="339"/>
    </location>
</feature>
<dbReference type="CDD" id="cd01392">
    <property type="entry name" value="HTH_LacI"/>
    <property type="match status" value="1"/>
</dbReference>
<dbReference type="PROSITE" id="PS00356">
    <property type="entry name" value="HTH_LACI_1"/>
    <property type="match status" value="1"/>
</dbReference>
<keyword evidence="2 6" id="KW-0238">DNA-binding</keyword>
<protein>
    <submittedName>
        <fullName evidence="6">DNA-binding LacI/PurR family transcriptional regulator</fullName>
    </submittedName>
</protein>
<dbReference type="CDD" id="cd06267">
    <property type="entry name" value="PBP1_LacI_sugar_binding-like"/>
    <property type="match status" value="1"/>
</dbReference>
<sequence>MADVAAAANVSTAAVSRVLNNAPGVAPQTREHVQRVIAQLGYRPDPVARALAFGHGSVVELVVVDDAAVFGDSPYYGRVTAGILQELAGGEAQLRVHVVDESGAAALLAKIADTVSVGVILINVAPDLAATFHARCERVVSMGPSAPGVPFVDMENADGAYAAVVHLHETGRRRIVALHGQEGNPCAEARREGFRRAVRDLGLADISAVGKFRREAGYELTLRLLAEEADVDAFFVGCDLMATGVMQALADTGRRVPEDVAVVGFDDSVIAVCTTPPLSSVRQPVETMAAAATRALVNRQTAPYWRRVFPAVLQVRQSSAEADRPGVVAGRREGVDRRPTGAGVAMSPGSRVGTAAADDPRRR</sequence>
<keyword evidence="7" id="KW-1185">Reference proteome</keyword>
<organism evidence="6 7">
    <name type="scientific">Actinoplanes octamycinicus</name>
    <dbReference type="NCBI Taxonomy" id="135948"/>
    <lineage>
        <taxon>Bacteria</taxon>
        <taxon>Bacillati</taxon>
        <taxon>Actinomycetota</taxon>
        <taxon>Actinomycetes</taxon>
        <taxon>Micromonosporales</taxon>
        <taxon>Micromonosporaceae</taxon>
        <taxon>Actinoplanes</taxon>
    </lineage>
</organism>
<keyword evidence="1" id="KW-0805">Transcription regulation</keyword>
<reference evidence="6 7" key="1">
    <citation type="submission" date="2020-08" db="EMBL/GenBank/DDBJ databases">
        <title>Sequencing the genomes of 1000 actinobacteria strains.</title>
        <authorList>
            <person name="Klenk H.-P."/>
        </authorList>
    </citation>
    <scope>NUCLEOTIDE SEQUENCE [LARGE SCALE GENOMIC DNA]</scope>
    <source>
        <strain evidence="6 7">DSM 45809</strain>
    </source>
</reference>
<proteinExistence type="predicted"/>
<dbReference type="SUPFAM" id="SSF53822">
    <property type="entry name" value="Periplasmic binding protein-like I"/>
    <property type="match status" value="1"/>
</dbReference>
<evidence type="ECO:0000256" key="1">
    <source>
        <dbReference type="ARBA" id="ARBA00023015"/>
    </source>
</evidence>
<dbReference type="Proteomes" id="UP000546162">
    <property type="component" value="Unassembled WGS sequence"/>
</dbReference>
<dbReference type="PANTHER" id="PTHR30146">
    <property type="entry name" value="LACI-RELATED TRANSCRIPTIONAL REPRESSOR"/>
    <property type="match status" value="1"/>
</dbReference>
<dbReference type="SUPFAM" id="SSF47413">
    <property type="entry name" value="lambda repressor-like DNA-binding domains"/>
    <property type="match status" value="1"/>
</dbReference>
<dbReference type="Gene3D" id="3.40.50.2300">
    <property type="match status" value="2"/>
</dbReference>